<feature type="signal peptide" evidence="2">
    <location>
        <begin position="1"/>
        <end position="22"/>
    </location>
</feature>
<dbReference type="Proteomes" id="UP001161325">
    <property type="component" value="Unassembled WGS sequence"/>
</dbReference>
<evidence type="ECO:0000256" key="1">
    <source>
        <dbReference type="ARBA" id="ARBA00010116"/>
    </source>
</evidence>
<comment type="caution">
    <text evidence="4">The sequence shown here is derived from an EMBL/GenBank/DDBJ whole genome shotgun (WGS) entry which is preliminary data.</text>
</comment>
<dbReference type="RefSeq" id="WP_284348338.1">
    <property type="nucleotide sequence ID" value="NZ_BRXS01000001.1"/>
</dbReference>
<sequence length="689" mass="69705">MRRLLLRATLLAALPTLLGGCAADGTTATTLDARPTALGVVRGGDQSATVGSALPTALTVRVTTAQSTPVAGATVTFAVTAGSATLSPASATTDADGLASTQLTLGATPGTVQVTASVASVGLTATFLATATAAVTTPSASVACAADAAALMAVGQVTVLASVTSLCLPGGAAGAEYALVPFNGSTNAASRASLSVQASGVTAPGAVTAADLTAPLSDEGGLAALTTTGAVASRALVARTPLAALEARQRAVAARELAPRLGAARSWFATRSSARTGLSRAVIPRTAAVGDLVSLNANADDACTNARMRVARVAAIGSKSVVVADTGNPAGGYTDADYASIAATFDTLIAPVASESFGDPTDIDGNGKVVLFFTRAVNELTPASSGWYVGGFFWSRDLFPTTAATAGDACAASNAGELFYLMVPDPSGTINDNRFSKAGVSSVVIGTVAHEYQHLINASRRMYVNTSAADWEDTWLDEGLSHVAEELVFYRAAGLAARANLGAAALRRSSVSVDAFNEFQLENFGRFGDYLAATAVNSPYASDDSLATRGAAWAFLRYAADQKGGTESATWRALVNSTASGMANVRQVFGTESVALFRDWATSLFADDLTGVAARWQQPSWGYRSIFGALGGSGFPLATTTLTDGATRSVTLVGGGVAFLRVGVAANGAGSVAWGTLPTNVQMTVVRTR</sequence>
<evidence type="ECO:0000256" key="2">
    <source>
        <dbReference type="SAM" id="SignalP"/>
    </source>
</evidence>
<dbReference type="EMBL" id="BRXS01000001">
    <property type="protein sequence ID" value="GLC23892.1"/>
    <property type="molecule type" value="Genomic_DNA"/>
</dbReference>
<protein>
    <recommendedName>
        <fullName evidence="3">Big-1 domain-containing protein</fullName>
    </recommendedName>
</protein>
<keyword evidence="2" id="KW-0732">Signal</keyword>
<gene>
    <name evidence="4" type="ORF">rosag_04050</name>
</gene>
<proteinExistence type="inferred from homology"/>
<feature type="chain" id="PRO_5041294232" description="Big-1 domain-containing protein" evidence="2">
    <location>
        <begin position="23"/>
        <end position="689"/>
    </location>
</feature>
<dbReference type="InterPro" id="IPR013783">
    <property type="entry name" value="Ig-like_fold"/>
</dbReference>
<organism evidence="4 5">
    <name type="scientific">Roseisolibacter agri</name>
    <dbReference type="NCBI Taxonomy" id="2014610"/>
    <lineage>
        <taxon>Bacteria</taxon>
        <taxon>Pseudomonadati</taxon>
        <taxon>Gemmatimonadota</taxon>
        <taxon>Gemmatimonadia</taxon>
        <taxon>Gemmatimonadales</taxon>
        <taxon>Gemmatimonadaceae</taxon>
        <taxon>Roseisolibacter</taxon>
    </lineage>
</organism>
<evidence type="ECO:0000313" key="5">
    <source>
        <dbReference type="Proteomes" id="UP001161325"/>
    </source>
</evidence>
<reference evidence="4" key="1">
    <citation type="submission" date="2022-08" db="EMBL/GenBank/DDBJ databases">
        <title>Draft genome sequencing of Roseisolibacter agri AW1220.</title>
        <authorList>
            <person name="Tobiishi Y."/>
            <person name="Tonouchi A."/>
        </authorList>
    </citation>
    <scope>NUCLEOTIDE SEQUENCE</scope>
    <source>
        <strain evidence="4">AW1220</strain>
    </source>
</reference>
<dbReference type="PROSITE" id="PS51127">
    <property type="entry name" value="BIG1"/>
    <property type="match status" value="1"/>
</dbReference>
<comment type="similarity">
    <text evidence="1">Belongs to the intimin/invasin family.</text>
</comment>
<dbReference type="Gene3D" id="2.60.40.10">
    <property type="entry name" value="Immunoglobulins"/>
    <property type="match status" value="1"/>
</dbReference>
<dbReference type="InterPro" id="IPR008964">
    <property type="entry name" value="Invasin/intimin_cell_adhesion"/>
</dbReference>
<feature type="domain" description="Big-1" evidence="3">
    <location>
        <begin position="30"/>
        <end position="128"/>
    </location>
</feature>
<accession>A0AA37V1J6</accession>
<keyword evidence="5" id="KW-1185">Reference proteome</keyword>
<dbReference type="PROSITE" id="PS51257">
    <property type="entry name" value="PROKAR_LIPOPROTEIN"/>
    <property type="match status" value="1"/>
</dbReference>
<dbReference type="SUPFAM" id="SSF49373">
    <property type="entry name" value="Invasin/intimin cell-adhesion fragments"/>
    <property type="match status" value="1"/>
</dbReference>
<dbReference type="Pfam" id="PF02369">
    <property type="entry name" value="Big_1"/>
    <property type="match status" value="1"/>
</dbReference>
<dbReference type="SMART" id="SM00634">
    <property type="entry name" value="BID_1"/>
    <property type="match status" value="1"/>
</dbReference>
<dbReference type="InterPro" id="IPR003344">
    <property type="entry name" value="Big_1_dom"/>
</dbReference>
<evidence type="ECO:0000313" key="4">
    <source>
        <dbReference type="EMBL" id="GLC23892.1"/>
    </source>
</evidence>
<dbReference type="AlphaFoldDB" id="A0AA37V1J6"/>
<name>A0AA37V1J6_9BACT</name>
<evidence type="ECO:0000259" key="3">
    <source>
        <dbReference type="PROSITE" id="PS51127"/>
    </source>
</evidence>